<sequence length="369" mass="41976">MAAASEPQIAVFMDTDFGTRLAVAVPPGIAAGALKSEPKYKSNFFHYTSFFLFHLRLEIARLFMGEVERVHFNCFPNIGEIKVDGFMVKQNSNFYHLTDTVLMKLTSQVDGVQFLHVKAQPLFNEHHLPENADCFPNLNDSTHSLERQSCPRGVCESKIRAGGKKRRRKRFRPINYLSRLVCRSILPWNTRRKRKRTSKNQVFEYVGKNSNMKDLIKDAENRDGSIYMSSYHCMPNDEAGTASELSSEVMSVSSIINRYFPSHDEVSSILNRSSCGITRSQPEEYLKKKKKNIDRGSSLLPLKLPLKAGSQKPERCKLGKRLVMASYNLGISPNRERPEISLCNSKGQQFQELMSLARSSCFEILDSDD</sequence>
<name>A0A6J1CCM8_MOMCH</name>
<dbReference type="OrthoDB" id="1093005at2759"/>
<reference evidence="2" key="1">
    <citation type="submission" date="2025-08" db="UniProtKB">
        <authorList>
            <consortium name="RefSeq"/>
        </authorList>
    </citation>
    <scope>IDENTIFICATION</scope>
    <source>
        <strain evidence="2">OHB3-1</strain>
    </source>
</reference>
<evidence type="ECO:0000313" key="1">
    <source>
        <dbReference type="Proteomes" id="UP000504603"/>
    </source>
</evidence>
<accession>A0A6J1CCM8</accession>
<dbReference type="GeneID" id="111010366"/>
<organism evidence="1 2">
    <name type="scientific">Momordica charantia</name>
    <name type="common">Bitter gourd</name>
    <name type="synonym">Balsam pear</name>
    <dbReference type="NCBI Taxonomy" id="3673"/>
    <lineage>
        <taxon>Eukaryota</taxon>
        <taxon>Viridiplantae</taxon>
        <taxon>Streptophyta</taxon>
        <taxon>Embryophyta</taxon>
        <taxon>Tracheophyta</taxon>
        <taxon>Spermatophyta</taxon>
        <taxon>Magnoliopsida</taxon>
        <taxon>eudicotyledons</taxon>
        <taxon>Gunneridae</taxon>
        <taxon>Pentapetalae</taxon>
        <taxon>rosids</taxon>
        <taxon>fabids</taxon>
        <taxon>Cucurbitales</taxon>
        <taxon>Cucurbitaceae</taxon>
        <taxon>Momordiceae</taxon>
        <taxon>Momordica</taxon>
    </lineage>
</organism>
<dbReference type="RefSeq" id="XP_022139431.1">
    <property type="nucleotide sequence ID" value="XM_022283739.1"/>
</dbReference>
<gene>
    <name evidence="2" type="primary">LOC111010366</name>
</gene>
<dbReference type="Proteomes" id="UP000504603">
    <property type="component" value="Unplaced"/>
</dbReference>
<evidence type="ECO:0000313" key="2">
    <source>
        <dbReference type="RefSeq" id="XP_022139431.1"/>
    </source>
</evidence>
<proteinExistence type="predicted"/>
<dbReference type="KEGG" id="mcha:111010366"/>
<dbReference type="AlphaFoldDB" id="A0A6J1CCM8"/>
<protein>
    <submittedName>
        <fullName evidence="2">Uncharacterized protein LOC111010366 isoform X1</fullName>
    </submittedName>
</protein>
<keyword evidence="1" id="KW-1185">Reference proteome</keyword>